<name>A0AAV7XBG3_9NEOP</name>
<proteinExistence type="predicted"/>
<gene>
    <name evidence="1" type="ORF">ONE63_003350</name>
</gene>
<protein>
    <submittedName>
        <fullName evidence="1">Uncharacterized protein</fullName>
    </submittedName>
</protein>
<dbReference type="EMBL" id="JAPTSV010000013">
    <property type="protein sequence ID" value="KAJ1521707.1"/>
    <property type="molecule type" value="Genomic_DNA"/>
</dbReference>
<organism evidence="1 2">
    <name type="scientific">Megalurothrips usitatus</name>
    <name type="common">bean blossom thrips</name>
    <dbReference type="NCBI Taxonomy" id="439358"/>
    <lineage>
        <taxon>Eukaryota</taxon>
        <taxon>Metazoa</taxon>
        <taxon>Ecdysozoa</taxon>
        <taxon>Arthropoda</taxon>
        <taxon>Hexapoda</taxon>
        <taxon>Insecta</taxon>
        <taxon>Pterygota</taxon>
        <taxon>Neoptera</taxon>
        <taxon>Paraneoptera</taxon>
        <taxon>Thysanoptera</taxon>
        <taxon>Terebrantia</taxon>
        <taxon>Thripoidea</taxon>
        <taxon>Thripidae</taxon>
        <taxon>Megalurothrips</taxon>
    </lineage>
</organism>
<accession>A0AAV7XBG3</accession>
<dbReference type="Proteomes" id="UP001075354">
    <property type="component" value="Chromosome 13"/>
</dbReference>
<reference evidence="1" key="1">
    <citation type="submission" date="2022-12" db="EMBL/GenBank/DDBJ databases">
        <title>Chromosome-level genome assembly of the bean flower thrips Megalurothrips usitatus.</title>
        <authorList>
            <person name="Ma L."/>
            <person name="Liu Q."/>
            <person name="Li H."/>
            <person name="Cai W."/>
        </authorList>
    </citation>
    <scope>NUCLEOTIDE SEQUENCE</scope>
    <source>
        <strain evidence="1">Cailab_2022a</strain>
    </source>
</reference>
<evidence type="ECO:0000313" key="1">
    <source>
        <dbReference type="EMBL" id="KAJ1521707.1"/>
    </source>
</evidence>
<sequence>MFWPLCEAGEAVAAARESLAGSAYRGSWLEAAPRERRDALLLMTAASGRGGLLRGRGVGTLRRRFFFKAIRAWFNFLQTLINVF</sequence>
<evidence type="ECO:0000313" key="2">
    <source>
        <dbReference type="Proteomes" id="UP001075354"/>
    </source>
</evidence>
<keyword evidence="2" id="KW-1185">Reference proteome</keyword>
<comment type="caution">
    <text evidence="1">The sequence shown here is derived from an EMBL/GenBank/DDBJ whole genome shotgun (WGS) entry which is preliminary data.</text>
</comment>
<dbReference type="AlphaFoldDB" id="A0AAV7XBG3"/>